<proteinExistence type="predicted"/>
<dbReference type="Proteomes" id="UP000259211">
    <property type="component" value="Unassembled WGS sequence"/>
</dbReference>
<evidence type="ECO:0008006" key="3">
    <source>
        <dbReference type="Google" id="ProtNLM"/>
    </source>
</evidence>
<evidence type="ECO:0000313" key="1">
    <source>
        <dbReference type="EMBL" id="RFT45953.1"/>
    </source>
</evidence>
<dbReference type="AlphaFoldDB" id="A0A3E2DLX2"/>
<organism evidence="1 2">
    <name type="scientific">Cutibacterium avidum</name>
    <dbReference type="NCBI Taxonomy" id="33010"/>
    <lineage>
        <taxon>Bacteria</taxon>
        <taxon>Bacillati</taxon>
        <taxon>Actinomycetota</taxon>
        <taxon>Actinomycetes</taxon>
        <taxon>Propionibacteriales</taxon>
        <taxon>Propionibacteriaceae</taxon>
        <taxon>Cutibacterium</taxon>
    </lineage>
</organism>
<protein>
    <recommendedName>
        <fullName evidence="3">Asp23/Gls24 family envelope stress response protein</fullName>
    </recommendedName>
</protein>
<name>A0A3E2DLX2_9ACTN</name>
<gene>
    <name evidence="1" type="ORF">CHT91_03885</name>
</gene>
<dbReference type="EMBL" id="NOWI01000003">
    <property type="protein sequence ID" value="RFT45953.1"/>
    <property type="molecule type" value="Genomic_DNA"/>
</dbReference>
<evidence type="ECO:0000313" key="2">
    <source>
        <dbReference type="Proteomes" id="UP000259211"/>
    </source>
</evidence>
<comment type="caution">
    <text evidence="1">The sequence shown here is derived from an EMBL/GenBank/DDBJ whole genome shotgun (WGS) entry which is preliminary data.</text>
</comment>
<dbReference type="RefSeq" id="WP_117188860.1">
    <property type="nucleotide sequence ID" value="NZ_NOWI01000003.1"/>
</dbReference>
<reference evidence="1 2" key="1">
    <citation type="submission" date="2017-07" db="EMBL/GenBank/DDBJ databases">
        <authorList>
            <person name="Sun Z.S."/>
            <person name="Albrecht U."/>
            <person name="Echele G."/>
            <person name="Lee C.C."/>
        </authorList>
    </citation>
    <scope>NUCLEOTIDE SEQUENCE [LARGE SCALE GENOMIC DNA]</scope>
    <source>
        <strain evidence="1 2">P16-029</strain>
    </source>
</reference>
<sequence length="118" mass="12966">MPEPENDVVVSGTVLMGDETSDDLEGVIVTTVLNTPGVTRLVRPWWRRVGKSDERSAVRISEEDGRTDVDMEVTVDLTVPIVRLTQDLRHRVATAITASGRIPGKIDVTVSKVERKDG</sequence>
<accession>A0A3E2DLX2</accession>